<gene>
    <name evidence="1" type="ORF">A2U01_0015294</name>
</gene>
<dbReference type="AlphaFoldDB" id="A0A392N3E1"/>
<keyword evidence="2" id="KW-1185">Reference proteome</keyword>
<proteinExistence type="predicted"/>
<dbReference type="EMBL" id="LXQA010027074">
    <property type="protein sequence ID" value="MCH94336.1"/>
    <property type="molecule type" value="Genomic_DNA"/>
</dbReference>
<evidence type="ECO:0000313" key="2">
    <source>
        <dbReference type="Proteomes" id="UP000265520"/>
    </source>
</evidence>
<protein>
    <submittedName>
        <fullName evidence="1">Uncharacterized protein</fullName>
    </submittedName>
</protein>
<reference evidence="1 2" key="1">
    <citation type="journal article" date="2018" name="Front. Plant Sci.">
        <title>Red Clover (Trifolium pratense) and Zigzag Clover (T. medium) - A Picture of Genomic Similarities and Differences.</title>
        <authorList>
            <person name="Dluhosova J."/>
            <person name="Istvanek J."/>
            <person name="Nedelnik J."/>
            <person name="Repkova J."/>
        </authorList>
    </citation>
    <scope>NUCLEOTIDE SEQUENCE [LARGE SCALE GENOMIC DNA]</scope>
    <source>
        <strain evidence="2">cv. 10/8</strain>
        <tissue evidence="1">Leaf</tissue>
    </source>
</reference>
<comment type="caution">
    <text evidence="1">The sequence shown here is derived from an EMBL/GenBank/DDBJ whole genome shotgun (WGS) entry which is preliminary data.</text>
</comment>
<dbReference type="Proteomes" id="UP000265520">
    <property type="component" value="Unassembled WGS sequence"/>
</dbReference>
<name>A0A392N3E1_9FABA</name>
<organism evidence="1 2">
    <name type="scientific">Trifolium medium</name>
    <dbReference type="NCBI Taxonomy" id="97028"/>
    <lineage>
        <taxon>Eukaryota</taxon>
        <taxon>Viridiplantae</taxon>
        <taxon>Streptophyta</taxon>
        <taxon>Embryophyta</taxon>
        <taxon>Tracheophyta</taxon>
        <taxon>Spermatophyta</taxon>
        <taxon>Magnoliopsida</taxon>
        <taxon>eudicotyledons</taxon>
        <taxon>Gunneridae</taxon>
        <taxon>Pentapetalae</taxon>
        <taxon>rosids</taxon>
        <taxon>fabids</taxon>
        <taxon>Fabales</taxon>
        <taxon>Fabaceae</taxon>
        <taxon>Papilionoideae</taxon>
        <taxon>50 kb inversion clade</taxon>
        <taxon>NPAAA clade</taxon>
        <taxon>Hologalegina</taxon>
        <taxon>IRL clade</taxon>
        <taxon>Trifolieae</taxon>
        <taxon>Trifolium</taxon>
    </lineage>
</organism>
<evidence type="ECO:0000313" key="1">
    <source>
        <dbReference type="EMBL" id="MCH94336.1"/>
    </source>
</evidence>
<accession>A0A392N3E1</accession>
<sequence>MTQEPEDLTNLNQGMVINKGSGIMSNLELGKGISIK</sequence>
<feature type="non-terminal residue" evidence="1">
    <location>
        <position position="36"/>
    </location>
</feature>